<dbReference type="EMBL" id="VFPU01000001">
    <property type="protein sequence ID" value="TQM95398.1"/>
    <property type="molecule type" value="Genomic_DNA"/>
</dbReference>
<evidence type="ECO:0000256" key="3">
    <source>
        <dbReference type="ARBA" id="ARBA00022801"/>
    </source>
</evidence>
<dbReference type="Gene3D" id="3.30.2010.10">
    <property type="entry name" value="Metalloproteases ('zincins'), catalytic domain"/>
    <property type="match status" value="1"/>
</dbReference>
<evidence type="ECO:0000256" key="5">
    <source>
        <dbReference type="ARBA" id="ARBA00023049"/>
    </source>
</evidence>
<evidence type="ECO:0000313" key="10">
    <source>
        <dbReference type="Proteomes" id="UP000315133"/>
    </source>
</evidence>
<comment type="similarity">
    <text evidence="6">Belongs to the peptidase M48 family.</text>
</comment>
<accession>A0A543KK00</accession>
<dbReference type="InterPro" id="IPR052173">
    <property type="entry name" value="Beta-lactam_resp_regulator"/>
</dbReference>
<evidence type="ECO:0000259" key="8">
    <source>
        <dbReference type="Pfam" id="PF01435"/>
    </source>
</evidence>
<comment type="caution">
    <text evidence="9">The sequence shown here is derived from an EMBL/GenBank/DDBJ whole genome shotgun (WGS) entry which is preliminary data.</text>
</comment>
<proteinExistence type="inferred from homology"/>
<evidence type="ECO:0000256" key="6">
    <source>
        <dbReference type="RuleBase" id="RU003983"/>
    </source>
</evidence>
<dbReference type="AlphaFoldDB" id="A0A543KK00"/>
<evidence type="ECO:0000256" key="7">
    <source>
        <dbReference type="SAM" id="Phobius"/>
    </source>
</evidence>
<keyword evidence="1 6" id="KW-0645">Protease</keyword>
<dbReference type="GO" id="GO:0046872">
    <property type="term" value="F:metal ion binding"/>
    <property type="evidence" value="ECO:0007669"/>
    <property type="project" value="UniProtKB-KW"/>
</dbReference>
<keyword evidence="5 6" id="KW-0482">Metalloprotease</keyword>
<keyword evidence="7" id="KW-0472">Membrane</keyword>
<keyword evidence="7" id="KW-1133">Transmembrane helix</keyword>
<feature type="domain" description="Peptidase M48" evidence="8">
    <location>
        <begin position="127"/>
        <end position="178"/>
    </location>
</feature>
<dbReference type="PANTHER" id="PTHR34978">
    <property type="entry name" value="POSSIBLE SENSOR-TRANSDUCER PROTEIN BLAR"/>
    <property type="match status" value="1"/>
</dbReference>
<feature type="transmembrane region" description="Helical" evidence="7">
    <location>
        <begin position="277"/>
        <end position="298"/>
    </location>
</feature>
<dbReference type="InterPro" id="IPR001915">
    <property type="entry name" value="Peptidase_M48"/>
</dbReference>
<evidence type="ECO:0000256" key="1">
    <source>
        <dbReference type="ARBA" id="ARBA00022670"/>
    </source>
</evidence>
<dbReference type="Pfam" id="PF01435">
    <property type="entry name" value="Peptidase_M48"/>
    <property type="match status" value="1"/>
</dbReference>
<evidence type="ECO:0000256" key="2">
    <source>
        <dbReference type="ARBA" id="ARBA00022723"/>
    </source>
</evidence>
<dbReference type="PANTHER" id="PTHR34978:SF3">
    <property type="entry name" value="SLR0241 PROTEIN"/>
    <property type="match status" value="1"/>
</dbReference>
<dbReference type="RefSeq" id="WP_141817161.1">
    <property type="nucleotide sequence ID" value="NZ_BAAAIL010000003.1"/>
</dbReference>
<feature type="transmembrane region" description="Helical" evidence="7">
    <location>
        <begin position="6"/>
        <end position="26"/>
    </location>
</feature>
<feature type="transmembrane region" description="Helical" evidence="7">
    <location>
        <begin position="38"/>
        <end position="62"/>
    </location>
</feature>
<gene>
    <name evidence="9" type="ORF">FB476_0239</name>
</gene>
<keyword evidence="4 6" id="KW-0862">Zinc</keyword>
<dbReference type="OrthoDB" id="9785340at2"/>
<dbReference type="GO" id="GO:0004222">
    <property type="term" value="F:metalloendopeptidase activity"/>
    <property type="evidence" value="ECO:0007669"/>
    <property type="project" value="InterPro"/>
</dbReference>
<dbReference type="CDD" id="cd07326">
    <property type="entry name" value="M56_BlaR1_MecR1_like"/>
    <property type="match status" value="1"/>
</dbReference>
<keyword evidence="10" id="KW-1185">Reference proteome</keyword>
<evidence type="ECO:0000256" key="4">
    <source>
        <dbReference type="ARBA" id="ARBA00022833"/>
    </source>
</evidence>
<reference evidence="9 10" key="1">
    <citation type="submission" date="2019-06" db="EMBL/GenBank/DDBJ databases">
        <title>Sequencing the genomes of 1000 actinobacteria strains.</title>
        <authorList>
            <person name="Klenk H.-P."/>
        </authorList>
    </citation>
    <scope>NUCLEOTIDE SEQUENCE [LARGE SCALE GENOMIC DNA]</scope>
    <source>
        <strain evidence="9 10">DSM 12362</strain>
    </source>
</reference>
<organism evidence="9 10">
    <name type="scientific">Ornithinimicrobium humiphilum</name>
    <dbReference type="NCBI Taxonomy" id="125288"/>
    <lineage>
        <taxon>Bacteria</taxon>
        <taxon>Bacillati</taxon>
        <taxon>Actinomycetota</taxon>
        <taxon>Actinomycetes</taxon>
        <taxon>Micrococcales</taxon>
        <taxon>Ornithinimicrobiaceae</taxon>
        <taxon>Ornithinimicrobium</taxon>
    </lineage>
</organism>
<dbReference type="GO" id="GO:0006508">
    <property type="term" value="P:proteolysis"/>
    <property type="evidence" value="ECO:0007669"/>
    <property type="project" value="UniProtKB-KW"/>
</dbReference>
<dbReference type="Proteomes" id="UP000315133">
    <property type="component" value="Unassembled WGS sequence"/>
</dbReference>
<comment type="cofactor">
    <cofactor evidence="6">
        <name>Zn(2+)</name>
        <dbReference type="ChEBI" id="CHEBI:29105"/>
    </cofactor>
    <text evidence="6">Binds 1 zinc ion per subunit.</text>
</comment>
<feature type="transmembrane region" description="Helical" evidence="7">
    <location>
        <begin position="74"/>
        <end position="94"/>
    </location>
</feature>
<evidence type="ECO:0000313" key="9">
    <source>
        <dbReference type="EMBL" id="TQM95398.1"/>
    </source>
</evidence>
<keyword evidence="7" id="KW-0812">Transmembrane</keyword>
<protein>
    <submittedName>
        <fullName evidence="9">Zn-dependent protease with chaperone function</fullName>
    </submittedName>
</protein>
<keyword evidence="3 6" id="KW-0378">Hydrolase</keyword>
<sequence length="304" mass="32467">MTGVVVTAALIVGALFTVLLAPHLLARQTWLRTAPGETLFLWQAVSLSGVAAALLAAPVAALTLPHDRPWLRSAAYLLSILMLLRLLVSGHLVGTDLRRRRAEHRNLIDLLGERVERPGACAEGVAVIARGNPTVYCLPGRHDRIILSQEAVDRLSPEELEAVMAHEEAHLQQRHDLLLELFTVLHEAVPRRLRADEALREANLLAEVLADRAAVRRAGPVALARALVTMAGGAPTGATSYPRTPLGAVGAVSGGAQVAVRLKVLASEPADRVLRTAVLLTGVAMLLLPGVLLLPLLWGASQIR</sequence>
<keyword evidence="2" id="KW-0479">Metal-binding</keyword>
<name>A0A543KK00_9MICO</name>